<dbReference type="PANTHER" id="PTHR38099">
    <property type="entry name" value="LARGE RIBOSOMAL RNA SUBUNIT ACCUMULATION PROTEIN YCED"/>
    <property type="match status" value="1"/>
</dbReference>
<name>A0A7W8M723_9BURK</name>
<feature type="compositionally biased region" description="Acidic residues" evidence="6">
    <location>
        <begin position="186"/>
        <end position="196"/>
    </location>
</feature>
<dbReference type="RefSeq" id="WP_183963541.1">
    <property type="nucleotide sequence ID" value="NZ_BAABEW010000015.1"/>
</dbReference>
<evidence type="ECO:0000313" key="8">
    <source>
        <dbReference type="Proteomes" id="UP000532440"/>
    </source>
</evidence>
<dbReference type="GO" id="GO:0042254">
    <property type="term" value="P:ribosome biogenesis"/>
    <property type="evidence" value="ECO:0007669"/>
    <property type="project" value="UniProtKB-KW"/>
</dbReference>
<protein>
    <recommendedName>
        <fullName evidence="3">Large ribosomal RNA subunit accumulation protein YceD</fullName>
    </recommendedName>
    <alternativeName>
        <fullName evidence="5">23S rRNA accumulation protein YceD</fullName>
    </alternativeName>
</protein>
<dbReference type="EMBL" id="JACHGB010000001">
    <property type="protein sequence ID" value="MBB5270283.1"/>
    <property type="molecule type" value="Genomic_DNA"/>
</dbReference>
<gene>
    <name evidence="7" type="ORF">HNQ70_000267</name>
</gene>
<evidence type="ECO:0000256" key="6">
    <source>
        <dbReference type="SAM" id="MobiDB-lite"/>
    </source>
</evidence>
<feature type="region of interest" description="Disordered" evidence="6">
    <location>
        <begin position="177"/>
        <end position="196"/>
    </location>
</feature>
<evidence type="ECO:0000256" key="4">
    <source>
        <dbReference type="ARBA" id="ARBA00022517"/>
    </source>
</evidence>
<proteinExistence type="inferred from homology"/>
<accession>A0A7W8M723</accession>
<dbReference type="Proteomes" id="UP000532440">
    <property type="component" value="Unassembled WGS sequence"/>
</dbReference>
<keyword evidence="4" id="KW-0690">Ribosome biogenesis</keyword>
<keyword evidence="8" id="KW-1185">Reference proteome</keyword>
<evidence type="ECO:0000313" key="7">
    <source>
        <dbReference type="EMBL" id="MBB5270283.1"/>
    </source>
</evidence>
<feature type="region of interest" description="Disordered" evidence="6">
    <location>
        <begin position="146"/>
        <end position="172"/>
    </location>
</feature>
<dbReference type="Pfam" id="PF02620">
    <property type="entry name" value="YceD"/>
    <property type="match status" value="1"/>
</dbReference>
<dbReference type="AlphaFoldDB" id="A0A7W8M723"/>
<reference evidence="7 8" key="1">
    <citation type="submission" date="2020-08" db="EMBL/GenBank/DDBJ databases">
        <title>Genomic Encyclopedia of Type Strains, Phase IV (KMG-IV): sequencing the most valuable type-strain genomes for metagenomic binning, comparative biology and taxonomic classification.</title>
        <authorList>
            <person name="Goeker M."/>
        </authorList>
    </citation>
    <scope>NUCLEOTIDE SEQUENCE [LARGE SCALE GENOMIC DNA]</scope>
    <source>
        <strain evidence="7 8">DSM 29781</strain>
    </source>
</reference>
<dbReference type="GO" id="GO:0005829">
    <property type="term" value="C:cytosol"/>
    <property type="evidence" value="ECO:0007669"/>
    <property type="project" value="TreeGrafter"/>
</dbReference>
<dbReference type="InterPro" id="IPR039255">
    <property type="entry name" value="YceD_bac"/>
</dbReference>
<feature type="compositionally biased region" description="Low complexity" evidence="6">
    <location>
        <begin position="154"/>
        <end position="163"/>
    </location>
</feature>
<evidence type="ECO:0000256" key="1">
    <source>
        <dbReference type="ARBA" id="ARBA00002868"/>
    </source>
</evidence>
<comment type="caution">
    <text evidence="7">The sequence shown here is derived from an EMBL/GenBank/DDBJ whole genome shotgun (WGS) entry which is preliminary data.</text>
</comment>
<evidence type="ECO:0000256" key="3">
    <source>
        <dbReference type="ARBA" id="ARBA00015716"/>
    </source>
</evidence>
<evidence type="ECO:0000256" key="2">
    <source>
        <dbReference type="ARBA" id="ARBA00010740"/>
    </source>
</evidence>
<evidence type="ECO:0000256" key="5">
    <source>
        <dbReference type="ARBA" id="ARBA00031841"/>
    </source>
</evidence>
<comment type="similarity">
    <text evidence="2">Belongs to the DUF177 domain family.</text>
</comment>
<comment type="function">
    <text evidence="1">Plays a role in synthesis, processing and/or stability of 23S rRNA.</text>
</comment>
<organism evidence="7 8">
    <name type="scientific">Quisquiliibacterium transsilvanicum</name>
    <dbReference type="NCBI Taxonomy" id="1549638"/>
    <lineage>
        <taxon>Bacteria</taxon>
        <taxon>Pseudomonadati</taxon>
        <taxon>Pseudomonadota</taxon>
        <taxon>Betaproteobacteria</taxon>
        <taxon>Burkholderiales</taxon>
        <taxon>Burkholderiaceae</taxon>
        <taxon>Quisquiliibacterium</taxon>
    </lineage>
</organism>
<dbReference type="InterPro" id="IPR003772">
    <property type="entry name" value="YceD"/>
</dbReference>
<sequence length="196" mass="20838">MTSKPPVGRGAARPWIDTLEFARSGGALGSSQQPADLPRLLDLLAGPEGSIDWALTGERRPRPEGGADTFLRLELKGSVSLECNRCLRSVQTEIGDSRLFKITATESQAEREDAQTDDYDALVASPHFDVLEFVEDEAILALPIAPRHPDCSLPGAPADPAEAAPERPNPFAALAALKGRAARNDSDEDGDDGGNP</sequence>
<dbReference type="PANTHER" id="PTHR38099:SF1">
    <property type="entry name" value="LARGE RIBOSOMAL RNA SUBUNIT ACCUMULATION PROTEIN YCED"/>
    <property type="match status" value="1"/>
</dbReference>